<gene>
    <name evidence="14" type="ORF">G3M70_14025</name>
</gene>
<dbReference type="AlphaFoldDB" id="A0A7T0G101"/>
<dbReference type="FunFam" id="1.20.81.30:FF:000001">
    <property type="entry name" value="Type II secretion system protein F"/>
    <property type="match status" value="2"/>
</dbReference>
<dbReference type="EMBL" id="CP048685">
    <property type="protein sequence ID" value="QPJ62929.1"/>
    <property type="molecule type" value="Genomic_DNA"/>
</dbReference>
<feature type="domain" description="Type II secretion system protein GspF" evidence="13">
    <location>
        <begin position="74"/>
        <end position="197"/>
    </location>
</feature>
<evidence type="ECO:0000256" key="8">
    <source>
        <dbReference type="ARBA" id="ARBA00022989"/>
    </source>
</evidence>
<keyword evidence="8 12" id="KW-1133">Transmembrane helix</keyword>
<evidence type="ECO:0000256" key="12">
    <source>
        <dbReference type="SAM" id="Phobius"/>
    </source>
</evidence>
<evidence type="ECO:0000256" key="9">
    <source>
        <dbReference type="ARBA" id="ARBA00023136"/>
    </source>
</evidence>
<evidence type="ECO:0000256" key="6">
    <source>
        <dbReference type="ARBA" id="ARBA00022519"/>
    </source>
</evidence>
<dbReference type="GO" id="GO:0015628">
    <property type="term" value="P:protein secretion by the type II secretion system"/>
    <property type="evidence" value="ECO:0007669"/>
    <property type="project" value="TreeGrafter"/>
</dbReference>
<proteinExistence type="inferred from homology"/>
<comment type="similarity">
    <text evidence="3 11">Belongs to the GSP F family.</text>
</comment>
<keyword evidence="6" id="KW-0997">Cell inner membrane</keyword>
<dbReference type="PRINTS" id="PR00812">
    <property type="entry name" value="BCTERIALGSPF"/>
</dbReference>
<dbReference type="Proteomes" id="UP000594688">
    <property type="component" value="Chromosome"/>
</dbReference>
<dbReference type="InterPro" id="IPR001992">
    <property type="entry name" value="T2SS_GspF/T4SS_PilC_CS"/>
</dbReference>
<dbReference type="InterPro" id="IPR018076">
    <property type="entry name" value="T2SS_GspF_dom"/>
</dbReference>
<evidence type="ECO:0000256" key="10">
    <source>
        <dbReference type="ARBA" id="ARBA00030750"/>
    </source>
</evidence>
<evidence type="ECO:0000256" key="5">
    <source>
        <dbReference type="ARBA" id="ARBA00022475"/>
    </source>
</evidence>
<dbReference type="KEGG" id="nli:G3M70_14025"/>
<dbReference type="Pfam" id="PF00482">
    <property type="entry name" value="T2SSF"/>
    <property type="match status" value="2"/>
</dbReference>
<organism evidence="14 15">
    <name type="scientific">Candidatus Nitronauta litoralis</name>
    <dbReference type="NCBI Taxonomy" id="2705533"/>
    <lineage>
        <taxon>Bacteria</taxon>
        <taxon>Pseudomonadati</taxon>
        <taxon>Nitrospinota/Tectimicrobiota group</taxon>
        <taxon>Nitrospinota</taxon>
        <taxon>Nitrospinia</taxon>
        <taxon>Nitrospinales</taxon>
        <taxon>Nitrospinaceae</taxon>
        <taxon>Candidatus Nitronauta</taxon>
    </lineage>
</organism>
<feature type="transmembrane region" description="Helical" evidence="12">
    <location>
        <begin position="227"/>
        <end position="246"/>
    </location>
</feature>
<evidence type="ECO:0000256" key="7">
    <source>
        <dbReference type="ARBA" id="ARBA00022692"/>
    </source>
</evidence>
<evidence type="ECO:0000256" key="11">
    <source>
        <dbReference type="RuleBase" id="RU003923"/>
    </source>
</evidence>
<keyword evidence="4 11" id="KW-0813">Transport</keyword>
<protein>
    <recommendedName>
        <fullName evidence="10">General secretion pathway protein F</fullName>
    </recommendedName>
</protein>
<evidence type="ECO:0000256" key="2">
    <source>
        <dbReference type="ARBA" id="ARBA00004429"/>
    </source>
</evidence>
<reference evidence="14 15" key="1">
    <citation type="submission" date="2020-02" db="EMBL/GenBank/DDBJ databases">
        <title>Genomic and physiological characterization of two novel Nitrospinaceae genera.</title>
        <authorList>
            <person name="Mueller A.J."/>
            <person name="Jung M.-Y."/>
            <person name="Strachan C.R."/>
            <person name="Herbold C.W."/>
            <person name="Kirkegaard R.H."/>
            <person name="Daims H."/>
        </authorList>
    </citation>
    <scope>NUCLEOTIDE SEQUENCE [LARGE SCALE GENOMIC DNA]</scope>
    <source>
        <strain evidence="14">EB</strain>
    </source>
</reference>
<dbReference type="GO" id="GO:0005886">
    <property type="term" value="C:plasma membrane"/>
    <property type="evidence" value="ECO:0007669"/>
    <property type="project" value="UniProtKB-SubCell"/>
</dbReference>
<dbReference type="InterPro" id="IPR003004">
    <property type="entry name" value="GspF/PilC"/>
</dbReference>
<accession>A0A7T0G101</accession>
<dbReference type="Gene3D" id="1.20.81.30">
    <property type="entry name" value="Type II secretion system (T2SS), domain F"/>
    <property type="match status" value="2"/>
</dbReference>
<keyword evidence="9 12" id="KW-0472">Membrane</keyword>
<evidence type="ECO:0000259" key="13">
    <source>
        <dbReference type="Pfam" id="PF00482"/>
    </source>
</evidence>
<evidence type="ECO:0000313" key="15">
    <source>
        <dbReference type="Proteomes" id="UP000594688"/>
    </source>
</evidence>
<keyword evidence="5" id="KW-1003">Cell membrane</keyword>
<dbReference type="PROSITE" id="PS00874">
    <property type="entry name" value="T2SP_F"/>
    <property type="match status" value="1"/>
</dbReference>
<keyword evidence="7 11" id="KW-0812">Transmembrane</keyword>
<evidence type="ECO:0000313" key="14">
    <source>
        <dbReference type="EMBL" id="QPJ62929.1"/>
    </source>
</evidence>
<sequence>MAVYFYQATDEAGKVVEGDLEAPDLRVAIEKVRKLRYFPIKVTTDSPGKSGGSQFKIPGMEWLQNVPKREILNFTQQLSTLITSGLTLDRSLSITVNLTQNEKAREVFADVQKRVHAGSTFSEALAIYPTVFPKLYISMIRAGEAGGVLNVVLERLASFLEASQDMKSKILTSLAYPLFLVVMGGGAIVVLMTVVVPKFEAIFEGMEHRLPLITVFLMQFSKWVTQYWWAFFLLIGLAIFGFFKYITSAEGKPKWDAFLLKLPVFGDLIRKIEVSRFSRTMSTLQKSGVPVLQALAIVTTIVDNKVISKSVQSLHSAVKGGQGMSRSLQKSGVFPPLAVHMIVVGEETGALDEMLVKVANIFDKEVDNALKRAISLIGPILILALAICILFIVGSVLGGIVSLNDLAF</sequence>
<evidence type="ECO:0000256" key="3">
    <source>
        <dbReference type="ARBA" id="ARBA00005745"/>
    </source>
</evidence>
<feature type="transmembrane region" description="Helical" evidence="12">
    <location>
        <begin position="174"/>
        <end position="196"/>
    </location>
</feature>
<comment type="function">
    <text evidence="1">Component of the type II secretion system inner membrane complex required for the energy-dependent secretion of extracellular factors such as proteases and toxins from the periplasm.</text>
</comment>
<name>A0A7T0G101_9BACT</name>
<dbReference type="PANTHER" id="PTHR30012">
    <property type="entry name" value="GENERAL SECRETION PATHWAY PROTEIN"/>
    <property type="match status" value="1"/>
</dbReference>
<evidence type="ECO:0000256" key="1">
    <source>
        <dbReference type="ARBA" id="ARBA00002684"/>
    </source>
</evidence>
<feature type="transmembrane region" description="Helical" evidence="12">
    <location>
        <begin position="380"/>
        <end position="403"/>
    </location>
</feature>
<feature type="domain" description="Type II secretion system protein GspF" evidence="13">
    <location>
        <begin position="277"/>
        <end position="397"/>
    </location>
</feature>
<comment type="subcellular location">
    <subcellularLocation>
        <location evidence="2">Cell inner membrane</location>
        <topology evidence="2">Multi-pass membrane protein</topology>
    </subcellularLocation>
    <subcellularLocation>
        <location evidence="11">Cell membrane</location>
        <topology evidence="11">Multi-pass membrane protein</topology>
    </subcellularLocation>
</comment>
<dbReference type="PANTHER" id="PTHR30012:SF0">
    <property type="entry name" value="TYPE II SECRETION SYSTEM PROTEIN F-RELATED"/>
    <property type="match status" value="1"/>
</dbReference>
<dbReference type="InterPro" id="IPR042094">
    <property type="entry name" value="T2SS_GspF_sf"/>
</dbReference>
<evidence type="ECO:0000256" key="4">
    <source>
        <dbReference type="ARBA" id="ARBA00022448"/>
    </source>
</evidence>